<reference evidence="3" key="1">
    <citation type="journal article" date="2017" name="Nat. Ecol. Evol.">
        <title>Genome expansion and lineage-specific genetic innovations in the forest pathogenic fungi Armillaria.</title>
        <authorList>
            <person name="Sipos G."/>
            <person name="Prasanna A.N."/>
            <person name="Walter M.C."/>
            <person name="O'Connor E."/>
            <person name="Balint B."/>
            <person name="Krizsan K."/>
            <person name="Kiss B."/>
            <person name="Hess J."/>
            <person name="Varga T."/>
            <person name="Slot J."/>
            <person name="Riley R."/>
            <person name="Boka B."/>
            <person name="Rigling D."/>
            <person name="Barry K."/>
            <person name="Lee J."/>
            <person name="Mihaltcheva S."/>
            <person name="LaButti K."/>
            <person name="Lipzen A."/>
            <person name="Waldron R."/>
            <person name="Moloney N.M."/>
            <person name="Sperisen C."/>
            <person name="Kredics L."/>
            <person name="Vagvoelgyi C."/>
            <person name="Patrignani A."/>
            <person name="Fitzpatrick D."/>
            <person name="Nagy I."/>
            <person name="Doyle S."/>
            <person name="Anderson J.B."/>
            <person name="Grigoriev I.V."/>
            <person name="Gueldener U."/>
            <person name="Muensterkoetter M."/>
            <person name="Nagy L.G."/>
        </authorList>
    </citation>
    <scope>NUCLEOTIDE SEQUENCE [LARGE SCALE GENOMIC DNA]</scope>
    <source>
        <strain evidence="3">28-4</strain>
    </source>
</reference>
<dbReference type="EMBL" id="KZ293436">
    <property type="protein sequence ID" value="PBK67405.1"/>
    <property type="molecule type" value="Genomic_DNA"/>
</dbReference>
<evidence type="ECO:0000313" key="3">
    <source>
        <dbReference type="Proteomes" id="UP000218334"/>
    </source>
</evidence>
<dbReference type="STRING" id="1076256.A0A2H3B976"/>
<evidence type="ECO:0000313" key="2">
    <source>
        <dbReference type="EMBL" id="PBK67405.1"/>
    </source>
</evidence>
<keyword evidence="3" id="KW-1185">Reference proteome</keyword>
<feature type="transmembrane region" description="Helical" evidence="1">
    <location>
        <begin position="109"/>
        <end position="133"/>
    </location>
</feature>
<feature type="transmembrane region" description="Helical" evidence="1">
    <location>
        <begin position="30"/>
        <end position="52"/>
    </location>
</feature>
<evidence type="ECO:0008006" key="4">
    <source>
        <dbReference type="Google" id="ProtNLM"/>
    </source>
</evidence>
<dbReference type="Proteomes" id="UP000218334">
    <property type="component" value="Unassembled WGS sequence"/>
</dbReference>
<dbReference type="AlphaFoldDB" id="A0A2H3B976"/>
<feature type="transmembrane region" description="Helical" evidence="1">
    <location>
        <begin position="175"/>
        <end position="198"/>
    </location>
</feature>
<feature type="transmembrane region" description="Helical" evidence="1">
    <location>
        <begin position="64"/>
        <end position="85"/>
    </location>
</feature>
<keyword evidence="1" id="KW-0472">Membrane</keyword>
<evidence type="ECO:0000256" key="1">
    <source>
        <dbReference type="SAM" id="Phobius"/>
    </source>
</evidence>
<keyword evidence="1" id="KW-0812">Transmembrane</keyword>
<sequence>MANQTDIPSDLTDDDKVYIFQALDTLLNSAIFYTLLHGIYTGILAVTLWNIFINKCWPIRRAMVFVIIFLYALITVTFVGNWSYVHSALIETGFFWAAYLKLNGTNRAFALEMGIAATISTILADLYMIWCCWMVWGRRWLVVILPVLSLISTTASKIIGVYHGYFNTPASVFPVLYISFVLATTLFCTLLIIYRILVVAGARRGAEGRLRVFHRLIEVLVESSALYSISLILDLAFTIRDNWGVIEYLDVIAAIAKGIAPTLLVGRVAAGHTRPNDDYDESTISTLRFQPPSELGTTSLQESTTQSSVLEIDIEAQQQ</sequence>
<organism evidence="2 3">
    <name type="scientific">Armillaria solidipes</name>
    <dbReference type="NCBI Taxonomy" id="1076256"/>
    <lineage>
        <taxon>Eukaryota</taxon>
        <taxon>Fungi</taxon>
        <taxon>Dikarya</taxon>
        <taxon>Basidiomycota</taxon>
        <taxon>Agaricomycotina</taxon>
        <taxon>Agaricomycetes</taxon>
        <taxon>Agaricomycetidae</taxon>
        <taxon>Agaricales</taxon>
        <taxon>Marasmiineae</taxon>
        <taxon>Physalacriaceae</taxon>
        <taxon>Armillaria</taxon>
    </lineage>
</organism>
<gene>
    <name evidence="2" type="ORF">ARMSODRAFT_1085942</name>
</gene>
<keyword evidence="1" id="KW-1133">Transmembrane helix</keyword>
<proteinExistence type="predicted"/>
<protein>
    <recommendedName>
        <fullName evidence="4">Integral membrane protein</fullName>
    </recommendedName>
</protein>
<name>A0A2H3B976_9AGAR</name>
<accession>A0A2H3B976</accession>
<feature type="transmembrane region" description="Helical" evidence="1">
    <location>
        <begin position="140"/>
        <end position="163"/>
    </location>
</feature>